<dbReference type="PANTHER" id="PTHR11731">
    <property type="entry name" value="PROTEASE FAMILY S9B,C DIPEPTIDYL-PEPTIDASE IV-RELATED"/>
    <property type="match status" value="1"/>
</dbReference>
<feature type="signal peptide" evidence="1">
    <location>
        <begin position="1"/>
        <end position="19"/>
    </location>
</feature>
<feature type="domain" description="Peptidase S9 prolyl oligopeptidase catalytic" evidence="2">
    <location>
        <begin position="537"/>
        <end position="733"/>
    </location>
</feature>
<feature type="domain" description="Dipeptidylpeptidase IV N-terminal" evidence="3">
    <location>
        <begin position="129"/>
        <end position="448"/>
    </location>
</feature>
<dbReference type="RefSeq" id="WP_343162945.1">
    <property type="nucleotide sequence ID" value="NZ_JBHRSV010000028.1"/>
</dbReference>
<dbReference type="Gene3D" id="2.140.10.30">
    <property type="entry name" value="Dipeptidylpeptidase IV, N-terminal domain"/>
    <property type="match status" value="1"/>
</dbReference>
<reference evidence="5" key="1">
    <citation type="journal article" date="2019" name="Int. J. Syst. Evol. Microbiol.">
        <title>The Global Catalogue of Microorganisms (GCM) 10K type strain sequencing project: providing services to taxonomists for standard genome sequencing and annotation.</title>
        <authorList>
            <consortium name="The Broad Institute Genomics Platform"/>
            <consortium name="The Broad Institute Genome Sequencing Center for Infectious Disease"/>
            <person name="Wu L."/>
            <person name="Ma J."/>
        </authorList>
    </citation>
    <scope>NUCLEOTIDE SEQUENCE [LARGE SCALE GENOMIC DNA]</scope>
    <source>
        <strain evidence="5">KCTC 52487</strain>
    </source>
</reference>
<proteinExistence type="predicted"/>
<dbReference type="Pfam" id="PF00930">
    <property type="entry name" value="DPPIV_N"/>
    <property type="match status" value="1"/>
</dbReference>
<dbReference type="InterPro" id="IPR029058">
    <property type="entry name" value="AB_hydrolase_fold"/>
</dbReference>
<dbReference type="InterPro" id="IPR050278">
    <property type="entry name" value="Serine_Prot_S9B/DPPIV"/>
</dbReference>
<evidence type="ECO:0000313" key="5">
    <source>
        <dbReference type="Proteomes" id="UP001595379"/>
    </source>
</evidence>
<accession>A0ABV7A019</accession>
<dbReference type="InterPro" id="IPR001375">
    <property type="entry name" value="Peptidase_S9_cat"/>
</dbReference>
<dbReference type="SUPFAM" id="SSF82171">
    <property type="entry name" value="DPP6 N-terminal domain-like"/>
    <property type="match status" value="1"/>
</dbReference>
<evidence type="ECO:0000259" key="3">
    <source>
        <dbReference type="Pfam" id="PF00930"/>
    </source>
</evidence>
<feature type="chain" id="PRO_5045927510" evidence="1">
    <location>
        <begin position="20"/>
        <end position="735"/>
    </location>
</feature>
<dbReference type="Pfam" id="PF00326">
    <property type="entry name" value="Peptidase_S9"/>
    <property type="match status" value="1"/>
</dbReference>
<organism evidence="4 5">
    <name type="scientific">Hyphobacterium vulgare</name>
    <dbReference type="NCBI Taxonomy" id="1736751"/>
    <lineage>
        <taxon>Bacteria</taxon>
        <taxon>Pseudomonadati</taxon>
        <taxon>Pseudomonadota</taxon>
        <taxon>Alphaproteobacteria</taxon>
        <taxon>Maricaulales</taxon>
        <taxon>Maricaulaceae</taxon>
        <taxon>Hyphobacterium</taxon>
    </lineage>
</organism>
<dbReference type="SUPFAM" id="SSF53474">
    <property type="entry name" value="alpha/beta-Hydrolases"/>
    <property type="match status" value="1"/>
</dbReference>
<comment type="caution">
    <text evidence="4">The sequence shown here is derived from an EMBL/GenBank/DDBJ whole genome shotgun (WGS) entry which is preliminary data.</text>
</comment>
<name>A0ABV7A019_9PROT</name>
<dbReference type="PANTHER" id="PTHR11731:SF193">
    <property type="entry name" value="DIPEPTIDYL PEPTIDASE 9"/>
    <property type="match status" value="1"/>
</dbReference>
<evidence type="ECO:0000259" key="2">
    <source>
        <dbReference type="Pfam" id="PF00326"/>
    </source>
</evidence>
<evidence type="ECO:0000313" key="4">
    <source>
        <dbReference type="EMBL" id="MFC2926958.1"/>
    </source>
</evidence>
<dbReference type="Gene3D" id="3.40.50.1820">
    <property type="entry name" value="alpha/beta hydrolase"/>
    <property type="match status" value="1"/>
</dbReference>
<dbReference type="EMBL" id="JBHRSV010000028">
    <property type="protein sequence ID" value="MFC2926958.1"/>
    <property type="molecule type" value="Genomic_DNA"/>
</dbReference>
<dbReference type="Proteomes" id="UP001595379">
    <property type="component" value="Unassembled WGS sequence"/>
</dbReference>
<keyword evidence="1" id="KW-0732">Signal</keyword>
<keyword evidence="5" id="KW-1185">Reference proteome</keyword>
<dbReference type="InterPro" id="IPR002469">
    <property type="entry name" value="Peptidase_S9B_N"/>
</dbReference>
<protein>
    <submittedName>
        <fullName evidence="4">DPP IV N-terminal domain-containing protein</fullName>
    </submittedName>
</protein>
<sequence>MRRAALIALPFLLAPSALAQEAEQLTIERLYGSPDLSGPAPRALRFSPDGERITFLRAKEEDANVLDLWAIDVAGGEPYLLVDSDVLVPEEVELSEAERQRRERQRISASGIVEYDWDSSGEAILVPLGGDIFYVNVDSGEATRLTETETFETDARISPNGNFVSFIRDQNLYVIDLASGEERALTSEGGGVISWGMAEFVAQEEMDRDTGYWWSPDEAYIAAARVDETPVEIIPRLEIGAEGATVVEQRYPRAGDANALVTLHMIALEDGATTEVALGEDTDIYLARVNWTRDSAEALVQRQNRQQTVLDLIAADPATGATRILMTEIDDAWINLNNDLRPLEDGSFLWTSERTGFRHIYHFGHDGELITQVTSGDWVVDEISGVDLDAGTVWFEGWTEDPTQRHLYSVPLAGGEPTQITSGEGWWSATVNSGGTAFIGSYSDPVTPTQTALYDMPGERIRWLEENALVEGHPYFPYADDHVAPEFGTIEAEDGTDLHWMMYLPADFDPEETYPAIVYVYGGPHAQQVRRSWAGGTPQVFAQAGYVYFILDNRGSWNRGHAFETPLHRAMGQVEVRDQLAGLDYLQSLDFVDADRIGIWGWSYGGYMTLMTTLQAPGRFAAGAAGAPVTDWSLYDTHYTERYMGTPEDNPDGYEEGSAFAHVDNYETPLLIIHGMADDNVIFANTTRLIDALQSRSLQFELMTYPGQRHGIRTPERQTHRTQLILDYFDRMLAE</sequence>
<evidence type="ECO:0000256" key="1">
    <source>
        <dbReference type="SAM" id="SignalP"/>
    </source>
</evidence>
<gene>
    <name evidence="4" type="ORF">ACFOOR_12645</name>
</gene>